<name>A0ABX7BPG3_9CAUL</name>
<sequence>MIAAAEGIDWPRFARVLARHRITALALDGLRQAGVALPEAVAARLKPIAVRETHRSLAMAAETAQLQKACDAAGLPCAFVKGASLAALAYGDAGIKKSHDIDLLTTPEAAVEVRALLESRGYRMTLPADLDAARFLVLIEHHKEAAFVHGVTGHMVDLHWRLLDQAWVLPGIDVADAVRTVGLGGVPVRTLPDPALFAYLCVHGSAHAWNRLKWSADLNAFLSHRSQDVVEHLYEAAVAMGAGRAPAMGLILCQRLYGLEVSPSLADVLKRDRIAQALADNALACLNYGQGAVELPLPYSLPVVRIKLAQLFLMPGAGHLKRELARRMNSPDDRIKLGLPPALSFLYLPLRVPLWLMRHGRALIGRR</sequence>
<accession>A0ABX7BPG3</accession>
<dbReference type="Proteomes" id="UP000595448">
    <property type="component" value="Chromosome"/>
</dbReference>
<evidence type="ECO:0000313" key="1">
    <source>
        <dbReference type="EMBL" id="QQQ19477.1"/>
    </source>
</evidence>
<dbReference type="Gene3D" id="3.30.460.40">
    <property type="match status" value="1"/>
</dbReference>
<gene>
    <name evidence="1" type="ORF">JIP62_05110</name>
</gene>
<reference evidence="1 2" key="1">
    <citation type="submission" date="2021-01" db="EMBL/GenBank/DDBJ databases">
        <title>Brevundimonas vitis sp. nov., an bacterium isolated from grape (Vitis vinifera).</title>
        <authorList>
            <person name="Jiang L."/>
            <person name="Lee J."/>
        </authorList>
    </citation>
    <scope>NUCLEOTIDE SEQUENCE [LARGE SCALE GENOMIC DNA]</scope>
    <source>
        <strain evidence="1 2">GRTSA-9</strain>
    </source>
</reference>
<organism evidence="1 2">
    <name type="scientific">Brevundimonas vitisensis</name>
    <dbReference type="NCBI Taxonomy" id="2800818"/>
    <lineage>
        <taxon>Bacteria</taxon>
        <taxon>Pseudomonadati</taxon>
        <taxon>Pseudomonadota</taxon>
        <taxon>Alphaproteobacteria</taxon>
        <taxon>Caulobacterales</taxon>
        <taxon>Caulobacteraceae</taxon>
        <taxon>Brevundimonas</taxon>
    </lineage>
</organism>
<dbReference type="Pfam" id="PF14907">
    <property type="entry name" value="NTP_transf_5"/>
    <property type="match status" value="1"/>
</dbReference>
<keyword evidence="2" id="KW-1185">Reference proteome</keyword>
<protein>
    <submittedName>
        <fullName evidence="1">Nucleotidyltransferase family protein</fullName>
    </submittedName>
</protein>
<dbReference type="InterPro" id="IPR039498">
    <property type="entry name" value="NTP_transf_5"/>
</dbReference>
<proteinExistence type="predicted"/>
<evidence type="ECO:0000313" key="2">
    <source>
        <dbReference type="Proteomes" id="UP000595448"/>
    </source>
</evidence>
<dbReference type="EMBL" id="CP067977">
    <property type="protein sequence ID" value="QQQ19477.1"/>
    <property type="molecule type" value="Genomic_DNA"/>
</dbReference>
<dbReference type="RefSeq" id="WP_201103828.1">
    <property type="nucleotide sequence ID" value="NZ_CP067977.1"/>
</dbReference>